<dbReference type="Pfam" id="PF00884">
    <property type="entry name" value="Sulfatase"/>
    <property type="match status" value="1"/>
</dbReference>
<keyword evidence="3 6" id="KW-0812">Transmembrane</keyword>
<evidence type="ECO:0000313" key="9">
    <source>
        <dbReference type="Proteomes" id="UP001193734"/>
    </source>
</evidence>
<sequence length="703" mass="80510">MRRNILSSPLCMLVNLVVVYLAYAICRLAYLLENWNTFANSLTIHSLAETICGGLVFDTSAILYTNSLYILLMLVPLHYKETAIWQKIAKWVFVTVNGLCVVINLSDAVYFQYTGRRTTITVFSEFASENNLTGIFAGEMFRHWYLLLLGIALIYGMYRLYRSPFDMRRAGSHPYGGTVGSWMRYYAVQTLCLLVFVPVCIIGMRGGATTAVRPITISNANQYADTPMMAALVLNTPFSLIRTIDKPIFTVPQYFAQDELDRIYTPLHLPQDSIVTRRKNVVVIIVESFGREYIGGYNRWLDGGSYKGYTPFTDSLMQHSATWLYSYCNGRKSIDGMPSILSSIPMFVEPFFLTPSSMNDVSGLAGELKHKGYYSAFFHGAENGSMGFQAFARTTGFDSYFGRTEYNADKRFGGDADFDGTWAIWDEPFMQFYATKMSEFRQPFISAVFTASSHHPYVIPEKYKDIYPEEGIVIHKCIRYTDNALRRFFDTARRQPWYGNTLFVITSDHTNLSDHDYYQTSLGGFCSPIIFFDPSGDIQPGMRDAIAQQIDIMPTVLNYLGYDRPYVAFGCDLFNTPAEETWAVNYLNGIYQYAKGNYLLQFDGRQAKGLYRFRTDLLLKENLAGQGIEEEQQMVREVKAIIQSYMMRMTDNKLTAVGEEIKEATSYQDRRINSAIQFWPYPYARAPYPYHLQHHSFPKHGFR</sequence>
<name>A0ABX2ATS7_9BACT</name>
<evidence type="ECO:0000256" key="6">
    <source>
        <dbReference type="SAM" id="Phobius"/>
    </source>
</evidence>
<feature type="transmembrane region" description="Helical" evidence="6">
    <location>
        <begin position="182"/>
        <end position="204"/>
    </location>
</feature>
<evidence type="ECO:0000313" key="8">
    <source>
        <dbReference type="EMBL" id="NPE13976.1"/>
    </source>
</evidence>
<dbReference type="SUPFAM" id="SSF53649">
    <property type="entry name" value="Alkaline phosphatase-like"/>
    <property type="match status" value="1"/>
</dbReference>
<evidence type="ECO:0000256" key="4">
    <source>
        <dbReference type="ARBA" id="ARBA00022989"/>
    </source>
</evidence>
<dbReference type="Proteomes" id="UP001193734">
    <property type="component" value="Unassembled WGS sequence"/>
</dbReference>
<dbReference type="Gene3D" id="3.40.720.10">
    <property type="entry name" value="Alkaline Phosphatase, subunit A"/>
    <property type="match status" value="1"/>
</dbReference>
<dbReference type="InterPro" id="IPR050448">
    <property type="entry name" value="OpgB/LTA_synthase_biosynth"/>
</dbReference>
<protein>
    <submittedName>
        <fullName evidence="8">LTA synthase family protein</fullName>
    </submittedName>
</protein>
<keyword evidence="5 6" id="KW-0472">Membrane</keyword>
<dbReference type="EMBL" id="JABKKE010000008">
    <property type="protein sequence ID" value="NPE13976.1"/>
    <property type="molecule type" value="Genomic_DNA"/>
</dbReference>
<keyword evidence="9" id="KW-1185">Reference proteome</keyword>
<feature type="transmembrane region" description="Helical" evidence="6">
    <location>
        <begin position="12"/>
        <end position="32"/>
    </location>
</feature>
<dbReference type="GeneID" id="82157410"/>
<evidence type="ECO:0000256" key="3">
    <source>
        <dbReference type="ARBA" id="ARBA00022692"/>
    </source>
</evidence>
<keyword evidence="4 6" id="KW-1133">Transmembrane helix</keyword>
<dbReference type="InterPro" id="IPR000917">
    <property type="entry name" value="Sulfatase_N"/>
</dbReference>
<feature type="transmembrane region" description="Helical" evidence="6">
    <location>
        <begin position="143"/>
        <end position="161"/>
    </location>
</feature>
<dbReference type="PANTHER" id="PTHR47371:SF3">
    <property type="entry name" value="PHOSPHOGLYCEROL TRANSFERASE I"/>
    <property type="match status" value="1"/>
</dbReference>
<dbReference type="PANTHER" id="PTHR47371">
    <property type="entry name" value="LIPOTEICHOIC ACID SYNTHASE"/>
    <property type="match status" value="1"/>
</dbReference>
<feature type="transmembrane region" description="Helical" evidence="6">
    <location>
        <begin position="91"/>
        <end position="113"/>
    </location>
</feature>
<gene>
    <name evidence="8" type="ORF">HPS55_06485</name>
</gene>
<dbReference type="RefSeq" id="WP_172324763.1">
    <property type="nucleotide sequence ID" value="NZ_JABKKE010000008.1"/>
</dbReference>
<evidence type="ECO:0000256" key="1">
    <source>
        <dbReference type="ARBA" id="ARBA00004651"/>
    </source>
</evidence>
<dbReference type="CDD" id="cd16015">
    <property type="entry name" value="LTA_synthase"/>
    <property type="match status" value="1"/>
</dbReference>
<comment type="subcellular location">
    <subcellularLocation>
        <location evidence="1">Cell membrane</location>
        <topology evidence="1">Multi-pass membrane protein</topology>
    </subcellularLocation>
</comment>
<reference evidence="8 9" key="1">
    <citation type="submission" date="2020-05" db="EMBL/GenBank/DDBJ databases">
        <title>Distinct polysaccharide utilization as determinants for interspecies competition between intestinal Prevotella spp.</title>
        <authorList>
            <person name="Galvez E.J.C."/>
            <person name="Iljazovic A."/>
            <person name="Strowig T."/>
        </authorList>
    </citation>
    <scope>NUCLEOTIDE SEQUENCE [LARGE SCALE GENOMIC DNA]</scope>
    <source>
        <strain evidence="8 9">PROD</strain>
    </source>
</reference>
<proteinExistence type="predicted"/>
<evidence type="ECO:0000256" key="5">
    <source>
        <dbReference type="ARBA" id="ARBA00023136"/>
    </source>
</evidence>
<feature type="domain" description="Sulfatase N-terminal" evidence="7">
    <location>
        <begin position="279"/>
        <end position="562"/>
    </location>
</feature>
<dbReference type="InterPro" id="IPR012160">
    <property type="entry name" value="LtaS-like"/>
</dbReference>
<organism evidence="8 9">
    <name type="scientific">Xylanibacter rodentium</name>
    <dbReference type="NCBI Taxonomy" id="2736289"/>
    <lineage>
        <taxon>Bacteria</taxon>
        <taxon>Pseudomonadati</taxon>
        <taxon>Bacteroidota</taxon>
        <taxon>Bacteroidia</taxon>
        <taxon>Bacteroidales</taxon>
        <taxon>Prevotellaceae</taxon>
        <taxon>Xylanibacter</taxon>
    </lineage>
</organism>
<comment type="caution">
    <text evidence="8">The sequence shown here is derived from an EMBL/GenBank/DDBJ whole genome shotgun (WGS) entry which is preliminary data.</text>
</comment>
<keyword evidence="2" id="KW-1003">Cell membrane</keyword>
<evidence type="ECO:0000259" key="7">
    <source>
        <dbReference type="Pfam" id="PF00884"/>
    </source>
</evidence>
<feature type="transmembrane region" description="Helical" evidence="6">
    <location>
        <begin position="61"/>
        <end position="79"/>
    </location>
</feature>
<dbReference type="InterPro" id="IPR017850">
    <property type="entry name" value="Alkaline_phosphatase_core_sf"/>
</dbReference>
<dbReference type="PIRSF" id="PIRSF005091">
    <property type="entry name" value="Mmb_sulf_HI1246"/>
    <property type="match status" value="1"/>
</dbReference>
<evidence type="ECO:0000256" key="2">
    <source>
        <dbReference type="ARBA" id="ARBA00022475"/>
    </source>
</evidence>
<accession>A0ABX2ATS7</accession>